<organism evidence="2 3">
    <name type="scientific">Sneathiella chungangensis</name>
    <dbReference type="NCBI Taxonomy" id="1418234"/>
    <lineage>
        <taxon>Bacteria</taxon>
        <taxon>Pseudomonadati</taxon>
        <taxon>Pseudomonadota</taxon>
        <taxon>Alphaproteobacteria</taxon>
        <taxon>Sneathiellales</taxon>
        <taxon>Sneathiellaceae</taxon>
        <taxon>Sneathiella</taxon>
    </lineage>
</organism>
<dbReference type="RefSeq" id="WP_161340098.1">
    <property type="nucleotide sequence ID" value="NZ_JBHSDG010000003.1"/>
</dbReference>
<evidence type="ECO:0008006" key="4">
    <source>
        <dbReference type="Google" id="ProtNLM"/>
    </source>
</evidence>
<protein>
    <recommendedName>
        <fullName evidence="4">DUF922 domain-containing protein</fullName>
    </recommendedName>
</protein>
<evidence type="ECO:0000313" key="2">
    <source>
        <dbReference type="EMBL" id="MZR23650.1"/>
    </source>
</evidence>
<dbReference type="Proteomes" id="UP000445696">
    <property type="component" value="Unassembled WGS sequence"/>
</dbReference>
<feature type="chain" id="PRO_5032986308" description="DUF922 domain-containing protein" evidence="1">
    <location>
        <begin position="26"/>
        <end position="228"/>
    </location>
</feature>
<dbReference type="OrthoDB" id="8441103at2"/>
<dbReference type="EMBL" id="WTVA01000015">
    <property type="protein sequence ID" value="MZR23650.1"/>
    <property type="molecule type" value="Genomic_DNA"/>
</dbReference>
<accession>A0A845MJQ5</accession>
<dbReference type="AlphaFoldDB" id="A0A845MJQ5"/>
<evidence type="ECO:0000256" key="1">
    <source>
        <dbReference type="SAM" id="SignalP"/>
    </source>
</evidence>
<reference evidence="2 3" key="1">
    <citation type="journal article" date="2014" name="Int. J. Syst. Evol. Microbiol.">
        <title>Sneathiella chungangensis sp. nov., isolated from a marine sand, and emended description of the genus Sneathiella.</title>
        <authorList>
            <person name="Siamphan C."/>
            <person name="Kim H."/>
            <person name="Lee J.S."/>
            <person name="Kim W."/>
        </authorList>
    </citation>
    <scope>NUCLEOTIDE SEQUENCE [LARGE SCALE GENOMIC DNA]</scope>
    <source>
        <strain evidence="2 3">KCTC 32476</strain>
    </source>
</reference>
<gene>
    <name evidence="2" type="ORF">GQF03_15030</name>
</gene>
<proteinExistence type="predicted"/>
<comment type="caution">
    <text evidence="2">The sequence shown here is derived from an EMBL/GenBank/DDBJ whole genome shotgun (WGS) entry which is preliminary data.</text>
</comment>
<evidence type="ECO:0000313" key="3">
    <source>
        <dbReference type="Proteomes" id="UP000445696"/>
    </source>
</evidence>
<keyword evidence="3" id="KW-1185">Reference proteome</keyword>
<sequence>MLHALFEVFFLGLLGSIAYLPSAQAATDAACRAIWKEPEVDIKVVSAAPSLDHGKSSDQIERIAKKSGFAKSSSHANLLGLTHSSTGPTLSAATNSQEVAPGKYCVRLDRVRLTIGSRKTNVYIDRKYRKSSCAYKTILAHEMEHVRINEQIVQDYMPKIRRELKERAAGIEPFYTKNPKKARRSIANRLLFELDPLLEEFNEARLRANDVIDTPEAYAATQAKCRDW</sequence>
<keyword evidence="1" id="KW-0732">Signal</keyword>
<feature type="signal peptide" evidence="1">
    <location>
        <begin position="1"/>
        <end position="25"/>
    </location>
</feature>
<name>A0A845MJQ5_9PROT</name>